<accession>A0A2M7G5X7</accession>
<feature type="compositionally biased region" description="Polar residues" evidence="2">
    <location>
        <begin position="1381"/>
        <end position="1399"/>
    </location>
</feature>
<keyword evidence="1" id="KW-0175">Coiled coil</keyword>
<feature type="compositionally biased region" description="Basic and acidic residues" evidence="2">
    <location>
        <begin position="1366"/>
        <end position="1380"/>
    </location>
</feature>
<evidence type="ECO:0000313" key="4">
    <source>
        <dbReference type="Proteomes" id="UP000231019"/>
    </source>
</evidence>
<protein>
    <submittedName>
        <fullName evidence="3">Uncharacterized protein</fullName>
    </submittedName>
</protein>
<feature type="region of interest" description="Disordered" evidence="2">
    <location>
        <begin position="1353"/>
        <end position="1399"/>
    </location>
</feature>
<organism evidence="3 4">
    <name type="scientific">bacterium (Candidatus Blackallbacteria) CG17_big_fil_post_rev_8_21_14_2_50_48_46</name>
    <dbReference type="NCBI Taxonomy" id="2014261"/>
    <lineage>
        <taxon>Bacteria</taxon>
        <taxon>Candidatus Blackallbacteria</taxon>
    </lineage>
</organism>
<evidence type="ECO:0000256" key="2">
    <source>
        <dbReference type="SAM" id="MobiDB-lite"/>
    </source>
</evidence>
<comment type="caution">
    <text evidence="3">The sequence shown here is derived from an EMBL/GenBank/DDBJ whole genome shotgun (WGS) entry which is preliminary data.</text>
</comment>
<sequence length="2058" mass="226006">MSDLRFQTGSMQAFWNARQSGKDPNTLKDDPAAQALGKVFQDQQLTRKEYDQLKTLYLKSNPDGDFETFLADALDGRADGKTLTAFADAVRELSRKGSALSSVSFQNNEQHTGFQSLAAAILQPDKQVLDAVKAADSDGNGRIEGQERAQLKSVLNAQNSQDFSMVAKALDDGMTTLAYDAKQKTLSLFFSERPPALSGRVQDVRFSGELKLEDIDGVNDLSRDDLKGRANGQVQISYPFLSEVIHDALNPNLPNMSGSALGLSGGFRFSLQNEHFDAQRGMYIVNATTTLSAGVSRFSASQDIPVEIQIKHSPEGELQIQIPALDDVSVPGLRAAAWKLRDGLLQRVSSGMERAVDQQSMGVKLHPHVKTIEGTYTNWHLGESRGPVSQRLVLQPSLQLQLKNPLPRSDGKPPADMLLDLQADRSNTQAKVQAKGIQLQLKNVPVAGSSDQKATVSAASQRDRVSDSARVQLEYGLDIDIAKGGKLRHEAVIQEADFNLDVQADEMADFAFVPRTEAVLGKEGKARMQLRGHLEVSPDHQVRGSLNGKISGQSTQGEAFTHFKTHLDTGKTEAQRISLAGTDLKYNPAAGQKGEVHHARLQAQTGEVTRGAAQPVKLELNQAEGQVKIDLKVLQELQDQLKQGNEQLLKTLQSVGLSDETLQKLTKGSRKELRQLLKLDDFLPRLQSAMVRFEAGHWELAIDRQGYQVKGKELHLKAETQETGADQVHAGANLEVSAQSLEGHSLTTPISIKGLQQLQKRLQDAPFLRESIMNRLKIAGLTPEQIAVFESGNAQALEALLRVSDLPERLQAVLSDNEVRLENLSADLKAERADHETGLLAQAHFEAGSLRLDASENLITPELLKTIQARLQPPNREAAELLETLHDAGLSEAQIERLKSGSEQELAELAKDSDFVQKMVFVPARNQLHLSLKDGAAQAQIQATESSGNRLELKAGAAGLSGRHDSPGSSRLKADSLQAEAQYQDGQGNRLHLETVLENSQFRKDARGKYVLEAPQAESVAELRLALKDFNRLVEAVGPVELKRLVEAGQKDDLQGILHSMGLTEAQIARTIAILWQPQVKALLGTSDFVKALENAETLDIRIQANTSARISNPTGQIEVDAKGAGTMHAALKDASGNALVRSEGQAQGLKAGLDASGVQLDIAKISGDTRGLHADGSEFIKLSGSIADFRSHWSEAQKSVGMGAVRADIDASTQLDSESLEKIQDILKNFKDALQERLKSFGLSKQQLENLIRAFGQKQFSQWFSGADREQIQAFAEQFGISTQQLERILDLMHDQSFHQVIEEIYNFSELLDKAELKTHLGVSAGGMDWSDNDKQMVLGLRDLQANLTVDSQNAQGHSSLSVHAEQDQTRRERTKSESHTTWGETRFTVSGDSQDRLGNQISAQGKLSYQPGEVRTQADGSSQLKFGKIEGQLSGKMSGPKLHQADLSVQGGLDSIETSSSSPEDSVLQLANLQTSGSLNIQQGKEKTQLDARVGLEHLTSRPEQLKLDQLQVQGDYQADSSSESLGHQRRDHGSLSAQNRIASIEVGKEGAHIQGTQLSVQAQASLSEDGKTSAHLAGRIQDAKVHDIQAHAGHVKLDQVDGHLMAEVRTPTARTKLSADPHLAGVSAHEGLVTAKDLQIRGIEGDARIRMQKVRELLSASPNALKVLNQVASHFGTRPSELFTNDTLTFKLNQGQLITQPGQEDALRNPKDFSGQLQIPGLQTQLGKADLNLDLKHLSLNPNPDASPRVELSGQARFEPRQPAFNQAINQLLKQQFSAWGLPNLNASVEIKNGEFQVKIDRWFVAGLVKADFEGDRMSIELDRVKLLRFISAKGLITGKVADSLEKNLIDFSQDENRLHLSLNDMTEAILHKDNLQIKRVELAPDNHFEIQFNYEDSQAYNAGARQRQVKKVQERVLQNRSESELEDIVEDMGKSTRQRLFQQASSQQLRKMLEAVGNDYDNVLRETLAQEKDLKNYPLENRAIMAAYLASDKGFLEGVDRQEKDLIKKLVNSLQGRDYQVFAKSLSADELKRINQFAHAELEAAYQRLKAKGT</sequence>
<feature type="region of interest" description="Disordered" evidence="2">
    <location>
        <begin position="1406"/>
        <end position="1425"/>
    </location>
</feature>
<proteinExistence type="predicted"/>
<feature type="region of interest" description="Disordered" evidence="2">
    <location>
        <begin position="1516"/>
        <end position="1539"/>
    </location>
</feature>
<dbReference type="Proteomes" id="UP000231019">
    <property type="component" value="Unassembled WGS sequence"/>
</dbReference>
<gene>
    <name evidence="3" type="ORF">COW36_09335</name>
</gene>
<feature type="coiled-coil region" evidence="1">
    <location>
        <begin position="620"/>
        <end position="654"/>
    </location>
</feature>
<evidence type="ECO:0000256" key="1">
    <source>
        <dbReference type="SAM" id="Coils"/>
    </source>
</evidence>
<reference evidence="3 4" key="1">
    <citation type="submission" date="2017-09" db="EMBL/GenBank/DDBJ databases">
        <title>Depth-based differentiation of microbial function through sediment-hosted aquifers and enrichment of novel symbionts in the deep terrestrial subsurface.</title>
        <authorList>
            <person name="Probst A.J."/>
            <person name="Ladd B."/>
            <person name="Jarett J.K."/>
            <person name="Geller-Mcgrath D.E."/>
            <person name="Sieber C.M."/>
            <person name="Emerson J.B."/>
            <person name="Anantharaman K."/>
            <person name="Thomas B.C."/>
            <person name="Malmstrom R."/>
            <person name="Stieglmeier M."/>
            <person name="Klingl A."/>
            <person name="Woyke T."/>
            <person name="Ryan C.M."/>
            <person name="Banfield J.F."/>
        </authorList>
    </citation>
    <scope>NUCLEOTIDE SEQUENCE [LARGE SCALE GENOMIC DNA]</scope>
    <source>
        <strain evidence="3">CG17_big_fil_post_rev_8_21_14_2_50_48_46</strain>
    </source>
</reference>
<dbReference type="EMBL" id="PFFQ01000024">
    <property type="protein sequence ID" value="PIW17368.1"/>
    <property type="molecule type" value="Genomic_DNA"/>
</dbReference>
<evidence type="ECO:0000313" key="3">
    <source>
        <dbReference type="EMBL" id="PIW17368.1"/>
    </source>
</evidence>
<feature type="compositionally biased region" description="Polar residues" evidence="2">
    <location>
        <begin position="1353"/>
        <end position="1363"/>
    </location>
</feature>
<name>A0A2M7G5X7_9BACT</name>
<feature type="compositionally biased region" description="Polar residues" evidence="2">
    <location>
        <begin position="1516"/>
        <end position="1528"/>
    </location>
</feature>